<dbReference type="Pfam" id="PF10604">
    <property type="entry name" value="Polyketide_cyc2"/>
    <property type="match status" value="1"/>
</dbReference>
<reference evidence="1 2" key="1">
    <citation type="journal article" date="2018" name="Sci. Rep.">
        <title>Comparative genomics provides insights into the lifestyle and reveals functional heterogeneity of dark septate endophytic fungi.</title>
        <authorList>
            <person name="Knapp D.G."/>
            <person name="Nemeth J.B."/>
            <person name="Barry K."/>
            <person name="Hainaut M."/>
            <person name="Henrissat B."/>
            <person name="Johnson J."/>
            <person name="Kuo A."/>
            <person name="Lim J.H.P."/>
            <person name="Lipzen A."/>
            <person name="Nolan M."/>
            <person name="Ohm R.A."/>
            <person name="Tamas L."/>
            <person name="Grigoriev I.V."/>
            <person name="Spatafora J.W."/>
            <person name="Nagy L.G."/>
            <person name="Kovacs G.M."/>
        </authorList>
    </citation>
    <scope>NUCLEOTIDE SEQUENCE [LARGE SCALE GENOMIC DNA]</scope>
    <source>
        <strain evidence="1 2">DSE2036</strain>
    </source>
</reference>
<dbReference type="STRING" id="97972.A0A2V1DLL1"/>
<dbReference type="Gene3D" id="3.30.530.20">
    <property type="match status" value="1"/>
</dbReference>
<accession>A0A2V1DLL1</accession>
<dbReference type="AlphaFoldDB" id="A0A2V1DLL1"/>
<dbReference type="PANTHER" id="PTHR36166:SF1">
    <property type="entry name" value="SRPBCC DOMAIN-CONTAINING PROTEIN"/>
    <property type="match status" value="1"/>
</dbReference>
<evidence type="ECO:0008006" key="3">
    <source>
        <dbReference type="Google" id="ProtNLM"/>
    </source>
</evidence>
<name>A0A2V1DLL1_9PLEO</name>
<dbReference type="CDD" id="cd07822">
    <property type="entry name" value="SRPBCC_4"/>
    <property type="match status" value="1"/>
</dbReference>
<proteinExistence type="predicted"/>
<dbReference type="PANTHER" id="PTHR36166">
    <property type="entry name" value="CHROMOSOME 9, WHOLE GENOME SHOTGUN SEQUENCE"/>
    <property type="match status" value="1"/>
</dbReference>
<sequence>MQLISTTIEIAAPPEAVREKFLDFPSWPKFQRQGGWFISIAPSNSNNAPKDLEPNDTLDVTIQIGSLNPTILENTPTVFQWGGTGLMGTFNGAHAFRFKPSTTTPGGTTFVHEEEFTGAMTWLIGEGVIAKGVGMREKTKAGFEGFNEDFKKWCEAR</sequence>
<keyword evidence="2" id="KW-1185">Reference proteome</keyword>
<evidence type="ECO:0000313" key="1">
    <source>
        <dbReference type="EMBL" id="PVH99097.1"/>
    </source>
</evidence>
<dbReference type="SUPFAM" id="SSF55961">
    <property type="entry name" value="Bet v1-like"/>
    <property type="match status" value="1"/>
</dbReference>
<dbReference type="Proteomes" id="UP000244855">
    <property type="component" value="Unassembled WGS sequence"/>
</dbReference>
<organism evidence="1 2">
    <name type="scientific">Periconia macrospinosa</name>
    <dbReference type="NCBI Taxonomy" id="97972"/>
    <lineage>
        <taxon>Eukaryota</taxon>
        <taxon>Fungi</taxon>
        <taxon>Dikarya</taxon>
        <taxon>Ascomycota</taxon>
        <taxon>Pezizomycotina</taxon>
        <taxon>Dothideomycetes</taxon>
        <taxon>Pleosporomycetidae</taxon>
        <taxon>Pleosporales</taxon>
        <taxon>Massarineae</taxon>
        <taxon>Periconiaceae</taxon>
        <taxon>Periconia</taxon>
    </lineage>
</organism>
<protein>
    <recommendedName>
        <fullName evidence="3">Polyketide cyclase/dehydrase</fullName>
    </recommendedName>
</protein>
<dbReference type="OrthoDB" id="509124at2759"/>
<dbReference type="InterPro" id="IPR019587">
    <property type="entry name" value="Polyketide_cyclase/dehydratase"/>
</dbReference>
<dbReference type="EMBL" id="KZ805399">
    <property type="protein sequence ID" value="PVH99097.1"/>
    <property type="molecule type" value="Genomic_DNA"/>
</dbReference>
<gene>
    <name evidence="1" type="ORF">DM02DRAFT_615289</name>
</gene>
<dbReference type="InterPro" id="IPR023393">
    <property type="entry name" value="START-like_dom_sf"/>
</dbReference>
<evidence type="ECO:0000313" key="2">
    <source>
        <dbReference type="Proteomes" id="UP000244855"/>
    </source>
</evidence>